<proteinExistence type="predicted"/>
<dbReference type="KEGG" id="fya:KMW28_04470"/>
<keyword evidence="2" id="KW-1185">Reference proteome</keyword>
<evidence type="ECO:0008006" key="3">
    <source>
        <dbReference type="Google" id="ProtNLM"/>
    </source>
</evidence>
<organism evidence="1 2">
    <name type="scientific">Flammeovirga yaeyamensis</name>
    <dbReference type="NCBI Taxonomy" id="367791"/>
    <lineage>
        <taxon>Bacteria</taxon>
        <taxon>Pseudomonadati</taxon>
        <taxon>Bacteroidota</taxon>
        <taxon>Cytophagia</taxon>
        <taxon>Cytophagales</taxon>
        <taxon>Flammeovirgaceae</taxon>
        <taxon>Flammeovirga</taxon>
    </lineage>
</organism>
<gene>
    <name evidence="1" type="ORF">KMW28_04470</name>
</gene>
<reference evidence="1 2" key="1">
    <citation type="submission" date="2021-05" db="EMBL/GenBank/DDBJ databases">
        <title>Comparative genomic studies on the polysaccharide-degrading batcterial strains of the Flammeovirga genus.</title>
        <authorList>
            <person name="Zewei F."/>
            <person name="Zheng Z."/>
            <person name="Yu L."/>
            <person name="Ruyue G."/>
            <person name="Yanhong M."/>
            <person name="Yuanyuan C."/>
            <person name="Jingyan G."/>
            <person name="Wenjun H."/>
        </authorList>
    </citation>
    <scope>NUCLEOTIDE SEQUENCE [LARGE SCALE GENOMIC DNA]</scope>
    <source>
        <strain evidence="1 2">NBRC:100898</strain>
    </source>
</reference>
<dbReference type="RefSeq" id="WP_169664330.1">
    <property type="nucleotide sequence ID" value="NZ_CP076132.1"/>
</dbReference>
<dbReference type="EMBL" id="CP076132">
    <property type="protein sequence ID" value="QWG02838.1"/>
    <property type="molecule type" value="Genomic_DNA"/>
</dbReference>
<evidence type="ECO:0000313" key="1">
    <source>
        <dbReference type="EMBL" id="QWG02838.1"/>
    </source>
</evidence>
<sequence>MKKLNLILWIFLSVLTHTIYGQTVWLDAKVITNEMDTLSGKIFDKGIPKTPQSVDFVSDKGVELELTPQNTYKIISSDLTLWSQTVDHEISASHSLEAMSDSSGVETKNEQLFVKKIIGGSRPLYMYRSTTKSNFYIFENEKLVLLKYKVYKKDISKTESIRYAKAYNKMYLGQLSYYFRGHPKTISKIKYTKHHISSLQRLFEVYQKEVGESEVIDVVKMKVKFGITAGQTSSSINFEGPMQPVVRVENYSRSSAFYPGISLDIILPVKNQKWSIYNEFGLINSKYEGQYQSSHYTHDVMLDFNYFQMMNMARYTFYLSESSKLFLNFGLTNSFMMNSKTERWVSYNLDSNRPPDLNEAFIGSDPRSHSMGLIGGLGFRYKKIGIEYRYESNGGPSPWSSVKSTISRNYFVVNFQIN</sequence>
<dbReference type="Proteomes" id="UP000678679">
    <property type="component" value="Chromosome 1"/>
</dbReference>
<protein>
    <recommendedName>
        <fullName evidence="3">Outer membrane protein beta-barrel domain-containing protein</fullName>
    </recommendedName>
</protein>
<evidence type="ECO:0000313" key="2">
    <source>
        <dbReference type="Proteomes" id="UP000678679"/>
    </source>
</evidence>
<accession>A0AAX1NA28</accession>
<dbReference type="AlphaFoldDB" id="A0AAX1NA28"/>
<name>A0AAX1NA28_9BACT</name>